<accession>A0AA38VP57</accession>
<dbReference type="Pfam" id="PF02786">
    <property type="entry name" value="CPSase_L_D2"/>
    <property type="match status" value="1"/>
</dbReference>
<keyword evidence="11" id="KW-1185">Reference proteome</keyword>
<comment type="caution">
    <text evidence="10">The sequence shown here is derived from an EMBL/GenBank/DDBJ whole genome shotgun (WGS) entry which is preliminary data.</text>
</comment>
<keyword evidence="3 7" id="KW-0547">Nucleotide-binding</keyword>
<evidence type="ECO:0000313" key="11">
    <source>
        <dbReference type="Proteomes" id="UP001174694"/>
    </source>
</evidence>
<dbReference type="EMBL" id="JANBVO010000031">
    <property type="protein sequence ID" value="KAJ9138170.1"/>
    <property type="molecule type" value="Genomic_DNA"/>
</dbReference>
<evidence type="ECO:0000256" key="1">
    <source>
        <dbReference type="ARBA" id="ARBA00001953"/>
    </source>
</evidence>
<keyword evidence="2" id="KW-0436">Ligase</keyword>
<dbReference type="InterPro" id="IPR005481">
    <property type="entry name" value="BC-like_N"/>
</dbReference>
<sequence length="1245" mass="136299">MELQRVLIANRGEIAVRIIQSCKKLNIKSIAIYTEEEASSLHVTVADEAYQLEGSGSQGYLNIPNIIQICQQSGAQAVVPGYGFLSENAEFVTALHAARIVFVGPSPETLTDFGLKHRARELAVRANVPVVPGTGMLSDSDDVVKLADNLGYPVMVKATAGGGGMGLQVCHDPKELEAAVKMVRSRGEALFKNSGMFIEKYIANGRHIEAQVFGNGQGDVLFFGERECSLQRRHQKVLEESPSPFIMRHPELRDRLRQSATSLAASVQYKSAGTVEFLVDNDTGDYYFLEMNTRLQVEHGISELCYDVDLVQLMLLQAADELAGRAGLSPQQLQQYARAVPRGHAIEVRVYAENPAKNFTPAPGLLQNVQFPLNDEQVRVDTWVRTGTLISPSFDPLLAKVMVHSKTRETAISKLQQTLQNTVIHGPPTNVDFLLQLSSNQDFEDGNTLTTTLEKSFAYRPCALEFVEPGAYTTVQDLPGRVNLPCGVPVSGPMDDVSFRLANIIAGNPQTTEGFEITLRGPRILFYSPATIALCGAPFSFTINDEPADLWTRHTVAAGSIVAIGETSVGSKAYLAVRGGLTSVAEYLGSKSTTPAAGWGGYQGRTIRTGDFISLDRVASEEVRSLPEFRLPAALIPLIDPSPCLYSLPGPYHSTEFLTPKGQAHLFDTRWKVSFNSNRGGIRLDGPPPQWARSTGGEGGSHPSNVLGYGYPLGGVSFTGDSAVVFPVDGANQSGFVCTHTVAHGDLWRLGQARPGDIIRFRPITWSDAIELEKRKDEWLQAVRDQSNARALDWTLPPDRQAGDGVLYERAASASGPRFIVRQAGERGLLCEYGHQVFELHIRGRVQQVADLIRSKPPRGFERNSVPENCSILVYYDPHIIDQNAAVREILDVESALPTVDEAKFNSRIIRLPLLFDADEIHQCVQRYMKAQRPYAAYLPDNVDFIRRSNGLASRADVERAFVGTPLIVNAVGWMAGLPIYIQVDPRLRLSVPKYNPSRTVTPAGATGTGGQTSSIYPLESPGGYVLWGMTLPGCCWDTYGSRPGYRSGKPWFFEPFDQIVFYSVDRERYDSLVKQFKMGLLEPDIQETVFDMSTYNRLVADTASEVARLRDIQAACTAVELSNEAALLKQWKEESAANETATKETLVTEYDPNLVKVTSTMNSRVWKVVVQKGETVATGSDKGIGPVLAVLEAMKMEIAIHAPRAPNSSNGSITKGFKVVELLKEVGDLVDAGEALMLLDPVAA</sequence>
<dbReference type="PANTHER" id="PTHR18866:SF128">
    <property type="entry name" value="UREA AMIDOLYASE"/>
    <property type="match status" value="1"/>
</dbReference>
<dbReference type="Pfam" id="PF02785">
    <property type="entry name" value="Biotin_carb_C"/>
    <property type="match status" value="1"/>
</dbReference>
<dbReference type="SUPFAM" id="SSF51246">
    <property type="entry name" value="Rudiment single hybrid motif"/>
    <property type="match status" value="1"/>
</dbReference>
<dbReference type="Gene3D" id="3.30.1360.40">
    <property type="match status" value="1"/>
</dbReference>
<dbReference type="Gene3D" id="2.40.50.100">
    <property type="match status" value="1"/>
</dbReference>
<dbReference type="PROSITE" id="PS50975">
    <property type="entry name" value="ATP_GRASP"/>
    <property type="match status" value="1"/>
</dbReference>
<dbReference type="PROSITE" id="PS50979">
    <property type="entry name" value="BC"/>
    <property type="match status" value="1"/>
</dbReference>
<dbReference type="GO" id="GO:0005524">
    <property type="term" value="F:ATP binding"/>
    <property type="evidence" value="ECO:0007669"/>
    <property type="project" value="UniProtKB-UniRule"/>
</dbReference>
<dbReference type="PANTHER" id="PTHR18866">
    <property type="entry name" value="CARBOXYLASE:PYRUVATE/ACETYL-COA/PROPIONYL-COA CARBOXYLASE"/>
    <property type="match status" value="1"/>
</dbReference>
<evidence type="ECO:0000256" key="5">
    <source>
        <dbReference type="ARBA" id="ARBA00022840"/>
    </source>
</evidence>
<protein>
    <submittedName>
        <fullName evidence="10">Urea carboxylase</fullName>
    </submittedName>
</protein>
<dbReference type="PROSITE" id="PS00867">
    <property type="entry name" value="CPSASE_2"/>
    <property type="match status" value="1"/>
</dbReference>
<dbReference type="Pfam" id="PF00364">
    <property type="entry name" value="Biotin_lipoyl"/>
    <property type="match status" value="1"/>
</dbReference>
<dbReference type="InterPro" id="IPR005479">
    <property type="entry name" value="CPAse_ATP-bd"/>
</dbReference>
<evidence type="ECO:0000256" key="7">
    <source>
        <dbReference type="PROSITE-ProRule" id="PRU00409"/>
    </source>
</evidence>
<dbReference type="InterPro" id="IPR011053">
    <property type="entry name" value="Single_hybrid_motif"/>
</dbReference>
<dbReference type="Pfam" id="PF02626">
    <property type="entry name" value="CT_A_B"/>
    <property type="match status" value="1"/>
</dbReference>
<evidence type="ECO:0000256" key="2">
    <source>
        <dbReference type="ARBA" id="ARBA00022598"/>
    </source>
</evidence>
<name>A0AA38VP57_9PEZI</name>
<organism evidence="10 11">
    <name type="scientific">Pleurostoma richardsiae</name>
    <dbReference type="NCBI Taxonomy" id="41990"/>
    <lineage>
        <taxon>Eukaryota</taxon>
        <taxon>Fungi</taxon>
        <taxon>Dikarya</taxon>
        <taxon>Ascomycota</taxon>
        <taxon>Pezizomycotina</taxon>
        <taxon>Sordariomycetes</taxon>
        <taxon>Sordariomycetidae</taxon>
        <taxon>Calosphaeriales</taxon>
        <taxon>Pleurostomataceae</taxon>
        <taxon>Pleurostoma</taxon>
    </lineage>
</organism>
<evidence type="ECO:0000256" key="4">
    <source>
        <dbReference type="ARBA" id="ARBA00022801"/>
    </source>
</evidence>
<dbReference type="InterPro" id="IPR011054">
    <property type="entry name" value="Rudment_hybrid_motif"/>
</dbReference>
<dbReference type="GO" id="GO:0016874">
    <property type="term" value="F:ligase activity"/>
    <property type="evidence" value="ECO:0007669"/>
    <property type="project" value="UniProtKB-KW"/>
</dbReference>
<evidence type="ECO:0000313" key="10">
    <source>
        <dbReference type="EMBL" id="KAJ9138170.1"/>
    </source>
</evidence>
<keyword evidence="6" id="KW-0092">Biotin</keyword>
<dbReference type="InterPro" id="IPR005482">
    <property type="entry name" value="Biotin_COase_C"/>
</dbReference>
<feature type="domain" description="Biotin carboxylation" evidence="9">
    <location>
        <begin position="2"/>
        <end position="458"/>
    </location>
</feature>
<dbReference type="SUPFAM" id="SSF52440">
    <property type="entry name" value="PreATP-grasp domain"/>
    <property type="match status" value="1"/>
</dbReference>
<dbReference type="Pfam" id="PF02682">
    <property type="entry name" value="CT_C_D"/>
    <property type="match status" value="1"/>
</dbReference>
<dbReference type="SMART" id="SM00796">
    <property type="entry name" value="AHS1"/>
    <property type="match status" value="1"/>
</dbReference>
<dbReference type="Proteomes" id="UP001174694">
    <property type="component" value="Unassembled WGS sequence"/>
</dbReference>
<dbReference type="SMART" id="SM00797">
    <property type="entry name" value="AHS2"/>
    <property type="match status" value="1"/>
</dbReference>
<dbReference type="PROSITE" id="PS00866">
    <property type="entry name" value="CPSASE_1"/>
    <property type="match status" value="1"/>
</dbReference>
<dbReference type="InterPro" id="IPR016185">
    <property type="entry name" value="PreATP-grasp_dom_sf"/>
</dbReference>
<dbReference type="SUPFAM" id="SSF51230">
    <property type="entry name" value="Single hybrid motif"/>
    <property type="match status" value="1"/>
</dbReference>
<dbReference type="GO" id="GO:0016787">
    <property type="term" value="F:hydrolase activity"/>
    <property type="evidence" value="ECO:0007669"/>
    <property type="project" value="UniProtKB-KW"/>
</dbReference>
<dbReference type="InterPro" id="IPR003833">
    <property type="entry name" value="CT_C_D"/>
</dbReference>
<dbReference type="Gene3D" id="3.30.470.20">
    <property type="entry name" value="ATP-grasp fold, B domain"/>
    <property type="match status" value="1"/>
</dbReference>
<dbReference type="InterPro" id="IPR003778">
    <property type="entry name" value="CT_A_B"/>
</dbReference>
<evidence type="ECO:0000259" key="8">
    <source>
        <dbReference type="PROSITE" id="PS50975"/>
    </source>
</evidence>
<feature type="domain" description="ATP-grasp" evidence="8">
    <location>
        <begin position="120"/>
        <end position="319"/>
    </location>
</feature>
<dbReference type="GO" id="GO:0046872">
    <property type="term" value="F:metal ion binding"/>
    <property type="evidence" value="ECO:0007669"/>
    <property type="project" value="InterPro"/>
</dbReference>
<evidence type="ECO:0000259" key="9">
    <source>
        <dbReference type="PROSITE" id="PS50979"/>
    </source>
</evidence>
<evidence type="ECO:0000256" key="3">
    <source>
        <dbReference type="ARBA" id="ARBA00022741"/>
    </source>
</evidence>
<dbReference type="SUPFAM" id="SSF160467">
    <property type="entry name" value="PH0987 N-terminal domain-like"/>
    <property type="match status" value="1"/>
</dbReference>
<comment type="cofactor">
    <cofactor evidence="1">
        <name>biotin</name>
        <dbReference type="ChEBI" id="CHEBI:57586"/>
    </cofactor>
</comment>
<dbReference type="InterPro" id="IPR029000">
    <property type="entry name" value="Cyclophilin-like_dom_sf"/>
</dbReference>
<gene>
    <name evidence="10" type="ORF">NKR23_g8649</name>
</gene>
<reference evidence="10" key="1">
    <citation type="submission" date="2022-07" db="EMBL/GenBank/DDBJ databases">
        <title>Fungi with potential for degradation of polypropylene.</title>
        <authorList>
            <person name="Gostincar C."/>
        </authorList>
    </citation>
    <scope>NUCLEOTIDE SEQUENCE</scope>
    <source>
        <strain evidence="10">EXF-13308</strain>
    </source>
</reference>
<dbReference type="SUPFAM" id="SSF50891">
    <property type="entry name" value="Cyclophilin-like"/>
    <property type="match status" value="2"/>
</dbReference>
<dbReference type="SMART" id="SM00878">
    <property type="entry name" value="Biotin_carb_C"/>
    <property type="match status" value="1"/>
</dbReference>
<dbReference type="InterPro" id="IPR000089">
    <property type="entry name" value="Biotin_lipoyl"/>
</dbReference>
<dbReference type="Gene3D" id="2.40.100.10">
    <property type="entry name" value="Cyclophilin-like"/>
    <property type="match status" value="2"/>
</dbReference>
<dbReference type="AlphaFoldDB" id="A0AA38VP57"/>
<dbReference type="FunFam" id="3.40.50.20:FF:000010">
    <property type="entry name" value="Propionyl-CoA carboxylase subunit alpha"/>
    <property type="match status" value="1"/>
</dbReference>
<proteinExistence type="predicted"/>
<dbReference type="InterPro" id="IPR011764">
    <property type="entry name" value="Biotin_carboxylation_dom"/>
</dbReference>
<keyword evidence="5 7" id="KW-0067">ATP-binding</keyword>
<dbReference type="InterPro" id="IPR050856">
    <property type="entry name" value="Biotin_carboxylase_complex"/>
</dbReference>
<dbReference type="InterPro" id="IPR011761">
    <property type="entry name" value="ATP-grasp"/>
</dbReference>
<dbReference type="CDD" id="cd06850">
    <property type="entry name" value="biotinyl_domain"/>
    <property type="match status" value="1"/>
</dbReference>
<dbReference type="SUPFAM" id="SSF56059">
    <property type="entry name" value="Glutathione synthetase ATP-binding domain-like"/>
    <property type="match status" value="1"/>
</dbReference>
<keyword evidence="4" id="KW-0378">Hydrolase</keyword>
<evidence type="ECO:0000256" key="6">
    <source>
        <dbReference type="ARBA" id="ARBA00023267"/>
    </source>
</evidence>
<dbReference type="Pfam" id="PF00289">
    <property type="entry name" value="Biotin_carb_N"/>
    <property type="match status" value="1"/>
</dbReference>